<reference evidence="1 2" key="1">
    <citation type="submission" date="2018-05" db="EMBL/GenBank/DDBJ databases">
        <title>Candidatus Cardinium hertigii Genome Assembly.</title>
        <authorList>
            <person name="Showmaker K.C."/>
            <person name="Walden K.O."/>
            <person name="Fields C.J."/>
            <person name="Lambert K.N."/>
            <person name="Hudson M.E."/>
        </authorList>
    </citation>
    <scope>NUCLEOTIDE SEQUENCE [LARGE SCALE GENOMIC DNA]</scope>
    <source>
        <strain evidence="2">cHgTN10</strain>
    </source>
</reference>
<evidence type="ECO:0000313" key="2">
    <source>
        <dbReference type="Proteomes" id="UP000245872"/>
    </source>
</evidence>
<accession>A0A2Z3LHQ0</accession>
<sequence length="84" mass="9949">MMFLVVIQVIPAYLPKVRLVLRFIYIYMNDKIKKRMLIICVGLNSVNCLCYLLPLRTSYNIIFSTFYYKLVVEELLRVGYTLMG</sequence>
<dbReference type="KEGG" id="cher:DK880_00248"/>
<name>A0A2Z3LHQ0_9BACT</name>
<organism evidence="1 2">
    <name type="scientific">Candidatus Cardinium hertigii</name>
    <dbReference type="NCBI Taxonomy" id="247481"/>
    <lineage>
        <taxon>Bacteria</taxon>
        <taxon>Pseudomonadati</taxon>
        <taxon>Bacteroidota</taxon>
        <taxon>Cytophagia</taxon>
        <taxon>Cytophagales</taxon>
        <taxon>Amoebophilaceae</taxon>
        <taxon>Candidatus Cardinium</taxon>
    </lineage>
</organism>
<proteinExistence type="predicted"/>
<keyword evidence="2" id="KW-1185">Reference proteome</keyword>
<dbReference type="EMBL" id="CP029619">
    <property type="protein sequence ID" value="AWN81580.1"/>
    <property type="molecule type" value="Genomic_DNA"/>
</dbReference>
<gene>
    <name evidence="1" type="ORF">DK880_00248</name>
</gene>
<protein>
    <submittedName>
        <fullName evidence="1">Uncharacterized protein</fullName>
    </submittedName>
</protein>
<dbReference type="Proteomes" id="UP000245872">
    <property type="component" value="Chromosome"/>
</dbReference>
<dbReference type="AlphaFoldDB" id="A0A2Z3LHQ0"/>
<evidence type="ECO:0000313" key="1">
    <source>
        <dbReference type="EMBL" id="AWN81580.1"/>
    </source>
</evidence>